<comment type="caution">
    <text evidence="1">The sequence shown here is derived from an EMBL/GenBank/DDBJ whole genome shotgun (WGS) entry which is preliminary data.</text>
</comment>
<evidence type="ECO:0000313" key="2">
    <source>
        <dbReference type="Proteomes" id="UP000013220"/>
    </source>
</evidence>
<organism evidence="1 2">
    <name type="scientific">Mycoplasmopsis bovigenitalium 51080</name>
    <dbReference type="NCBI Taxonomy" id="1188235"/>
    <lineage>
        <taxon>Bacteria</taxon>
        <taxon>Bacillati</taxon>
        <taxon>Mycoplasmatota</taxon>
        <taxon>Mycoplasmoidales</taxon>
        <taxon>Metamycoplasmataceae</taxon>
        <taxon>Mycoplasmopsis</taxon>
    </lineage>
</organism>
<dbReference type="STRING" id="1188235.MBVG_4260"/>
<dbReference type="RefSeq" id="WP_004420803.1">
    <property type="nucleotide sequence ID" value="NZ_AORH01000026.1"/>
</dbReference>
<keyword evidence="2" id="KW-1185">Reference proteome</keyword>
<protein>
    <submittedName>
        <fullName evidence="1">Uncharacterized protein</fullName>
    </submittedName>
</protein>
<proteinExistence type="predicted"/>
<dbReference type="EMBL" id="AORH01000026">
    <property type="protein sequence ID" value="ENY69403.1"/>
    <property type="molecule type" value="Genomic_DNA"/>
</dbReference>
<accession>N9VCI8</accession>
<dbReference type="AlphaFoldDB" id="N9VCI8"/>
<gene>
    <name evidence="1" type="ORF">MBVG_4260</name>
</gene>
<sequence>MTLIEKFTQLPENEVGEFLKQQNLLKSIKLIDFRYKDILIYTIKNNLNKKVNSSIEPQDIYNDFLGGIKKIILSFNQEKGATFKTFILKSLKNFTYMYNRANSTQKRDAKLIPIPSSELFDLYDNDSEGRFNKELTIEDWKSFIEKNKNFFNELKQKINLWKNSKMVTTSKINSLRFELKKRLFHMYKYGVK</sequence>
<dbReference type="PATRIC" id="fig|1188235.3.peg.441"/>
<name>N9VCI8_9BACT</name>
<reference evidence="1 2" key="1">
    <citation type="journal article" date="2013" name="Genome Announc.">
        <title>Draft Genome Sequences of Mycoplasma alkalescens, Mycoplasma arginini, and Mycoplasma bovigenitalium, Three Species with Equivocal Pathogenic Status for Cattle.</title>
        <authorList>
            <person name="Manso-Silvan L."/>
            <person name="Tardy F."/>
            <person name="Baranowski E."/>
            <person name="Barre A."/>
            <person name="Blanchard A."/>
            <person name="Breton M."/>
            <person name="Couture C."/>
            <person name="Citti C."/>
            <person name="Dordet-Frisoni E."/>
            <person name="Dupuy V."/>
            <person name="Gaurivaud P."/>
            <person name="Jacob D."/>
            <person name="Lemaitre C."/>
            <person name="Nikolski M."/>
            <person name="Nouvel L.X."/>
            <person name="Poumarat F."/>
            <person name="Thebault P."/>
            <person name="Theil S."/>
            <person name="Thiaucourt F."/>
            <person name="Sirand-Pugnet P."/>
        </authorList>
    </citation>
    <scope>NUCLEOTIDE SEQUENCE [LARGE SCALE GENOMIC DNA]</scope>
    <source>
        <strain evidence="1 2">51080</strain>
    </source>
</reference>
<dbReference type="Proteomes" id="UP000013220">
    <property type="component" value="Unassembled WGS sequence"/>
</dbReference>
<evidence type="ECO:0000313" key="1">
    <source>
        <dbReference type="EMBL" id="ENY69403.1"/>
    </source>
</evidence>